<comment type="similarity">
    <text evidence="1">Belongs to the disease resistance NB-LRR family.</text>
</comment>
<dbReference type="Gene3D" id="3.40.50.300">
    <property type="entry name" value="P-loop containing nucleotide triphosphate hydrolases"/>
    <property type="match status" value="1"/>
</dbReference>
<evidence type="ECO:0000256" key="5">
    <source>
        <dbReference type="ARBA" id="ARBA00022840"/>
    </source>
</evidence>
<evidence type="ECO:0000313" key="7">
    <source>
        <dbReference type="EMBL" id="KAD7478937.1"/>
    </source>
</evidence>
<dbReference type="InterPro" id="IPR003593">
    <property type="entry name" value="AAA+_ATPase"/>
</dbReference>
<keyword evidence="4" id="KW-0611">Plant defense</keyword>
<dbReference type="PANTHER" id="PTHR33463">
    <property type="entry name" value="NB-ARC DOMAIN-CONTAINING PROTEIN-RELATED"/>
    <property type="match status" value="1"/>
</dbReference>
<dbReference type="PANTHER" id="PTHR33463:SF96">
    <property type="entry name" value="LEUCINE-RICH REPEAT DOMAIN, L DOMAIN-LIKE PROTEIN-RELATED"/>
    <property type="match status" value="1"/>
</dbReference>
<dbReference type="GO" id="GO:0043531">
    <property type="term" value="F:ADP binding"/>
    <property type="evidence" value="ECO:0007669"/>
    <property type="project" value="InterPro"/>
</dbReference>
<keyword evidence="8" id="KW-1185">Reference proteome</keyword>
<dbReference type="SUPFAM" id="SSF52540">
    <property type="entry name" value="P-loop containing nucleoside triphosphate hydrolases"/>
    <property type="match status" value="1"/>
</dbReference>
<dbReference type="Gene3D" id="1.10.10.10">
    <property type="entry name" value="Winged helix-like DNA-binding domain superfamily/Winged helix DNA-binding domain"/>
    <property type="match status" value="1"/>
</dbReference>
<dbReference type="PRINTS" id="PR00364">
    <property type="entry name" value="DISEASERSIST"/>
</dbReference>
<dbReference type="GO" id="GO:0006952">
    <property type="term" value="P:defense response"/>
    <property type="evidence" value="ECO:0007669"/>
    <property type="project" value="UniProtKB-KW"/>
</dbReference>
<dbReference type="Gene3D" id="3.80.10.10">
    <property type="entry name" value="Ribonuclease Inhibitor"/>
    <property type="match status" value="4"/>
</dbReference>
<feature type="domain" description="AAA+ ATPase" evidence="6">
    <location>
        <begin position="173"/>
        <end position="332"/>
    </location>
</feature>
<keyword evidence="5" id="KW-0547">Nucleotide-binding</keyword>
<dbReference type="InterPro" id="IPR002182">
    <property type="entry name" value="NB-ARC"/>
</dbReference>
<dbReference type="InterPro" id="IPR032675">
    <property type="entry name" value="LRR_dom_sf"/>
</dbReference>
<dbReference type="OrthoDB" id="6161812at2759"/>
<name>A0A5N6Q4P3_9ASTR</name>
<dbReference type="InterPro" id="IPR036388">
    <property type="entry name" value="WH-like_DNA-bd_sf"/>
</dbReference>
<dbReference type="InterPro" id="IPR042197">
    <property type="entry name" value="Apaf_helical"/>
</dbReference>
<evidence type="ECO:0000256" key="4">
    <source>
        <dbReference type="ARBA" id="ARBA00022821"/>
    </source>
</evidence>
<reference evidence="7 8" key="1">
    <citation type="submission" date="2019-05" db="EMBL/GenBank/DDBJ databases">
        <title>Mikania micrantha, genome provides insights into the molecular mechanism of rapid growth.</title>
        <authorList>
            <person name="Liu B."/>
        </authorList>
    </citation>
    <scope>NUCLEOTIDE SEQUENCE [LARGE SCALE GENOMIC DNA]</scope>
    <source>
        <strain evidence="7">NLD-2019</strain>
        <tissue evidence="7">Leaf</tissue>
    </source>
</reference>
<dbReference type="SUPFAM" id="SSF52047">
    <property type="entry name" value="RNI-like"/>
    <property type="match status" value="2"/>
</dbReference>
<evidence type="ECO:0000256" key="3">
    <source>
        <dbReference type="ARBA" id="ARBA00022737"/>
    </source>
</evidence>
<comment type="caution">
    <text evidence="7">The sequence shown here is derived from an EMBL/GenBank/DDBJ whole genome shotgun (WGS) entry which is preliminary data.</text>
</comment>
<keyword evidence="2" id="KW-0433">Leucine-rich repeat</keyword>
<dbReference type="Proteomes" id="UP000326396">
    <property type="component" value="Linkage Group LG1"/>
</dbReference>
<organism evidence="7 8">
    <name type="scientific">Mikania micrantha</name>
    <name type="common">bitter vine</name>
    <dbReference type="NCBI Taxonomy" id="192012"/>
    <lineage>
        <taxon>Eukaryota</taxon>
        <taxon>Viridiplantae</taxon>
        <taxon>Streptophyta</taxon>
        <taxon>Embryophyta</taxon>
        <taxon>Tracheophyta</taxon>
        <taxon>Spermatophyta</taxon>
        <taxon>Magnoliopsida</taxon>
        <taxon>eudicotyledons</taxon>
        <taxon>Gunneridae</taxon>
        <taxon>Pentapetalae</taxon>
        <taxon>asterids</taxon>
        <taxon>campanulids</taxon>
        <taxon>Asterales</taxon>
        <taxon>Asteraceae</taxon>
        <taxon>Asteroideae</taxon>
        <taxon>Heliantheae alliance</taxon>
        <taxon>Eupatorieae</taxon>
        <taxon>Mikania</taxon>
    </lineage>
</organism>
<evidence type="ECO:0000313" key="8">
    <source>
        <dbReference type="Proteomes" id="UP000326396"/>
    </source>
</evidence>
<dbReference type="SMART" id="SM00382">
    <property type="entry name" value="AAA"/>
    <property type="match status" value="1"/>
</dbReference>
<accession>A0A5N6Q4P3</accession>
<dbReference type="InterPro" id="IPR057135">
    <property type="entry name" value="At4g27190-like_LRR"/>
</dbReference>
<dbReference type="Pfam" id="PF23247">
    <property type="entry name" value="LRR_RPS2"/>
    <property type="match status" value="5"/>
</dbReference>
<sequence>MDSIISSVVTPVVESLLAPVKKHLGFLVSSTKYVSDMKEKMAQLSLTEQDIRHKWEEAVARNHEVSNHVSPWLEEVKKMNQKAQRIPTGGIECFNMAKRYKVGKQSNNILEEIQDLKTRGATIVFTNRQKPLAEVVTPPTRPSTGGNKNKDFESRDLIRKAAMKSLQSNNNESHKMIALCGMGGVGKTTMMEHIKKDVEDSKMFDRIVKVVLGENIDTITLQRAIAKYNNLEDLKEETEDARADRLRVIFEGISQQGKKVLVIMDDLWKVFDLKDVGLSPLPNGFKLLFTSRDRSVCTQMGVRNDSIFDVGFLNYIEAKTLFFRVMELSDGADTSLQKIGEKIVKKCGGLPIAIITIAKILMGNIHEAWKKALWRLEKDDLKDLEGITHRIFEMSYENLKDDNDRAIFLLSGLFPDDFDILIEDLLRYGWGLNFFKDAKTLSIARSDMKISVNNLLRANLLTKSDCEECVKMHDLVRAFVLYKVSDVKQASILKNHDDNNSNPQTCERILLNCTNMTKFPVDFTNHSNLSMLMLMNGDDHLKFPQDIYQRMEKLEVVSYKNMIIRRLPRVIGKLKNLKLLDLSGCDDFCIDEGVFENLVGLEELYMNAYYNNPISFTKANCEELEILSHGLFALEVELFENKVKPKNMSFKNLERFKISIGCKLENMTDGQDNALTNTIQLVGDCNELSECNISEIFNKTEGLYLQVNEMNHLNDILTHHHDPFSNLTVLRISECADLKCLFTVDVASGLKKLEHLTISDCPVMRTLVDVDNVMVGVVRLQKLNFMSLTRLPKMESFCDNVIEFPEMESLILDDLPNFTSIYPDSHNMYEMQSLLNKKVVIPWLEKLNISSMENLQHIWSCEIVDEDITASMLRNISVCECKNLRNLFPLNPLPLLKHLEELVVKECHSIEVLFNMELESHNNYNSRLRSIEVSKLGSLKELWRMINVGHVLNKSDVQIKCFNGVESIKISECEMFTNIFTPATCNFDLGALTEIITSDVGGEDDQTNASISRGGGDISEMDEDIINPNYHACIYTWATCHRLQNLELRNDKRVKEVLFEMDSTHQHLPYSLESLHLGGLFEMSHVWKCNNWNKSLIPQHQPALHLQLPFQNLTNISLGRCNRLKYLFSPLMVKYLTNLKSLFISMCDGIEEIISSRDDAAEANEEENVASSTSFLFPRLNVLDLWGLPCLRSFDDAGDTIHHQSQLSGEALINACRSSLCQYPKMISIIDCDAISVLIPWYAVGKMKRLEELQISNCKTITKVFDEGSESGTTLTTPTVLLKTTNHVVHVPQLYNLKRMEISGCDLLSHVFTFSTLETLKQLKFLSIEHCNAIQEIFKQEIHETTSSKDDHVVVFPRLTTLKLKNLPNLKGFFLGKNKFRWPLLDTLIINDCPQLMTFTSGESKTPKLNYITTCFGKYGLDDCGLNFHGKINEYTQTTFPASSSYVTDSEGTTFSFHNLIEIEIWSKDVETLIPSNVLLQLQKLEKICLRVCHKLKEVFEVVSLEESGFNESQTTVVKIPNLKQVKLDNAYNLKYLWKSNRSMVLLEFPNLTTVSIERCNSLEHVFTSSMVGSLVQLQDLHITTCEKIEVIVKEQEESEAKMTMLPRLKSLKLYNLESFKGFCLGCKLDQELELKSKVDATNKNLKGWN</sequence>
<gene>
    <name evidence="7" type="ORF">E3N88_02073</name>
</gene>
<proteinExistence type="inferred from homology"/>
<dbReference type="Gene3D" id="1.10.8.430">
    <property type="entry name" value="Helical domain of apoptotic protease-activating factors"/>
    <property type="match status" value="1"/>
</dbReference>
<protein>
    <recommendedName>
        <fullName evidence="6">AAA+ ATPase domain-containing protein</fullName>
    </recommendedName>
</protein>
<dbReference type="SUPFAM" id="SSF52058">
    <property type="entry name" value="L domain-like"/>
    <property type="match status" value="1"/>
</dbReference>
<dbReference type="InterPro" id="IPR027417">
    <property type="entry name" value="P-loop_NTPase"/>
</dbReference>
<keyword evidence="3" id="KW-0677">Repeat</keyword>
<evidence type="ECO:0000259" key="6">
    <source>
        <dbReference type="SMART" id="SM00382"/>
    </source>
</evidence>
<evidence type="ECO:0000256" key="2">
    <source>
        <dbReference type="ARBA" id="ARBA00022614"/>
    </source>
</evidence>
<dbReference type="GO" id="GO:0005524">
    <property type="term" value="F:ATP binding"/>
    <property type="evidence" value="ECO:0007669"/>
    <property type="project" value="UniProtKB-KW"/>
</dbReference>
<dbReference type="Pfam" id="PF00931">
    <property type="entry name" value="NB-ARC"/>
    <property type="match status" value="1"/>
</dbReference>
<keyword evidence="5" id="KW-0067">ATP-binding</keyword>
<evidence type="ECO:0000256" key="1">
    <source>
        <dbReference type="ARBA" id="ARBA00008894"/>
    </source>
</evidence>
<dbReference type="InterPro" id="IPR050905">
    <property type="entry name" value="Plant_NBS-LRR"/>
</dbReference>
<dbReference type="EMBL" id="SZYD01000001">
    <property type="protein sequence ID" value="KAD7478937.1"/>
    <property type="molecule type" value="Genomic_DNA"/>
</dbReference>